<feature type="compositionally biased region" description="Basic and acidic residues" evidence="1">
    <location>
        <begin position="36"/>
        <end position="53"/>
    </location>
</feature>
<sequence length="200" mass="22536">MSLRDEDDAMDDIEEAPAPRLKSTVTTTTKRQKGRGFRERGEEEEYSRGKYDSLESSGGPGPAKSVEGWVVLVTNVHEEAQEEDIHEAFAEYGDVKNLHLNLDRRTGFVKAGRSSRAPHEPAHLSRLTSWHPSPRLGRRQARRQAAAVQEQRRERLCISSARLAFVFHWSPLLQGWRKGVWLMGVWVGSRGMEAGSSCVV</sequence>
<evidence type="ECO:0000256" key="1">
    <source>
        <dbReference type="SAM" id="MobiDB-lite"/>
    </source>
</evidence>
<name>A0A061QW28_9CHLO</name>
<dbReference type="GO" id="GO:0005634">
    <property type="term" value="C:nucleus"/>
    <property type="evidence" value="ECO:0007669"/>
    <property type="project" value="InterPro"/>
</dbReference>
<dbReference type="GO" id="GO:0003723">
    <property type="term" value="F:RNA binding"/>
    <property type="evidence" value="ECO:0007669"/>
    <property type="project" value="InterPro"/>
</dbReference>
<protein>
    <submittedName>
        <fullName evidence="3">RNA-binding protein 8A</fullName>
    </submittedName>
</protein>
<feature type="domain" description="RRM" evidence="2">
    <location>
        <begin position="71"/>
        <end position="109"/>
    </location>
</feature>
<reference evidence="3" key="1">
    <citation type="submission" date="2014-05" db="EMBL/GenBank/DDBJ databases">
        <title>The transcriptome of the halophilic microalga Tetraselmis sp. GSL018 isolated from the Great Salt Lake, Utah.</title>
        <authorList>
            <person name="Jinkerson R.E."/>
            <person name="D'Adamo S."/>
            <person name="Posewitz M.C."/>
        </authorList>
    </citation>
    <scope>NUCLEOTIDE SEQUENCE</scope>
    <source>
        <strain evidence="3">GSL018</strain>
    </source>
</reference>
<dbReference type="AlphaFoldDB" id="A0A061QW28"/>
<dbReference type="EMBL" id="GBEZ01024325">
    <property type="protein sequence ID" value="JAC62654.1"/>
    <property type="molecule type" value="Transcribed_RNA"/>
</dbReference>
<feature type="region of interest" description="Disordered" evidence="1">
    <location>
        <begin position="112"/>
        <end position="136"/>
    </location>
</feature>
<dbReference type="PRINTS" id="PR01738">
    <property type="entry name" value="RNABINDINGM8"/>
</dbReference>
<accession>A0A061QW28</accession>
<dbReference type="Pfam" id="PF00076">
    <property type="entry name" value="RRM_1"/>
    <property type="match status" value="1"/>
</dbReference>
<feature type="region of interest" description="Disordered" evidence="1">
    <location>
        <begin position="1"/>
        <end position="63"/>
    </location>
</feature>
<feature type="compositionally biased region" description="Acidic residues" evidence="1">
    <location>
        <begin position="1"/>
        <end position="15"/>
    </location>
</feature>
<dbReference type="InterPro" id="IPR008111">
    <property type="entry name" value="RNA-bd_8"/>
</dbReference>
<dbReference type="SUPFAM" id="SSF54928">
    <property type="entry name" value="RNA-binding domain, RBD"/>
    <property type="match status" value="1"/>
</dbReference>
<dbReference type="Gene3D" id="3.30.70.330">
    <property type="match status" value="1"/>
</dbReference>
<proteinExistence type="predicted"/>
<dbReference type="GO" id="GO:0005737">
    <property type="term" value="C:cytoplasm"/>
    <property type="evidence" value="ECO:0007669"/>
    <property type="project" value="InterPro"/>
</dbReference>
<dbReference type="InterPro" id="IPR035979">
    <property type="entry name" value="RBD_domain_sf"/>
</dbReference>
<evidence type="ECO:0000259" key="2">
    <source>
        <dbReference type="Pfam" id="PF00076"/>
    </source>
</evidence>
<evidence type="ECO:0000313" key="3">
    <source>
        <dbReference type="EMBL" id="JAC62654.1"/>
    </source>
</evidence>
<dbReference type="PANTHER" id="PTHR45894">
    <property type="entry name" value="RNA-BINDING PROTEIN 8A"/>
    <property type="match status" value="1"/>
</dbReference>
<dbReference type="InterPro" id="IPR012677">
    <property type="entry name" value="Nucleotide-bd_a/b_plait_sf"/>
</dbReference>
<organism evidence="3">
    <name type="scientific">Tetraselmis sp. GSL018</name>
    <dbReference type="NCBI Taxonomy" id="582737"/>
    <lineage>
        <taxon>Eukaryota</taxon>
        <taxon>Viridiplantae</taxon>
        <taxon>Chlorophyta</taxon>
        <taxon>core chlorophytes</taxon>
        <taxon>Chlorodendrophyceae</taxon>
        <taxon>Chlorodendrales</taxon>
        <taxon>Chlorodendraceae</taxon>
        <taxon>Tetraselmis</taxon>
    </lineage>
</organism>
<dbReference type="GO" id="GO:0006396">
    <property type="term" value="P:RNA processing"/>
    <property type="evidence" value="ECO:0007669"/>
    <property type="project" value="InterPro"/>
</dbReference>
<gene>
    <name evidence="3" type="primary">Y14</name>
    <name evidence="3" type="ORF">TSPGSL018_22716</name>
</gene>
<dbReference type="InterPro" id="IPR000504">
    <property type="entry name" value="RRM_dom"/>
</dbReference>